<keyword evidence="7" id="KW-0406">Ion transport</keyword>
<feature type="transmembrane region" description="Helical" evidence="7">
    <location>
        <begin position="511"/>
        <end position="532"/>
    </location>
</feature>
<dbReference type="PANTHER" id="PTHR11660">
    <property type="entry name" value="SOLUTE CARRIER FAMILY 40 MEMBER"/>
    <property type="match status" value="1"/>
</dbReference>
<dbReference type="InterPro" id="IPR036259">
    <property type="entry name" value="MFS_trans_sf"/>
</dbReference>
<feature type="transmembrane region" description="Helical" evidence="7">
    <location>
        <begin position="130"/>
        <end position="150"/>
    </location>
</feature>
<comment type="subcellular location">
    <subcellularLocation>
        <location evidence="1 7">Membrane</location>
        <topology evidence="1 7">Multi-pass membrane protein</topology>
    </subcellularLocation>
</comment>
<accession>A0A8H6M1J6</accession>
<keyword evidence="3 7" id="KW-0813">Transport</keyword>
<dbReference type="InterPro" id="IPR009716">
    <property type="entry name" value="Ferroportin-1"/>
</dbReference>
<dbReference type="PANTHER" id="PTHR11660:SF57">
    <property type="entry name" value="SOLUTE CARRIER FAMILY 40 MEMBER"/>
    <property type="match status" value="1"/>
</dbReference>
<evidence type="ECO:0000256" key="1">
    <source>
        <dbReference type="ARBA" id="ARBA00004141"/>
    </source>
</evidence>
<feature type="transmembrane region" description="Helical" evidence="7">
    <location>
        <begin position="327"/>
        <end position="346"/>
    </location>
</feature>
<dbReference type="GO" id="GO:0016020">
    <property type="term" value="C:membrane"/>
    <property type="evidence" value="ECO:0007669"/>
    <property type="project" value="UniProtKB-SubCell"/>
</dbReference>
<feature type="transmembrane region" description="Helical" evidence="7">
    <location>
        <begin position="366"/>
        <end position="387"/>
    </location>
</feature>
<comment type="caution">
    <text evidence="7">Lacks conserved residue(s) required for the propagation of feature annotation.</text>
</comment>
<gene>
    <name evidence="9" type="ORF">DFP72DRAFT_1048085</name>
</gene>
<evidence type="ECO:0000313" key="10">
    <source>
        <dbReference type="Proteomes" id="UP000521943"/>
    </source>
</evidence>
<dbReference type="AlphaFoldDB" id="A0A8H6M1J6"/>
<dbReference type="GO" id="GO:0005381">
    <property type="term" value="F:iron ion transmembrane transporter activity"/>
    <property type="evidence" value="ECO:0007669"/>
    <property type="project" value="UniProtKB-UniRule"/>
</dbReference>
<keyword evidence="5 7" id="KW-1133">Transmembrane helix</keyword>
<organism evidence="9 10">
    <name type="scientific">Ephemerocybe angulata</name>
    <dbReference type="NCBI Taxonomy" id="980116"/>
    <lineage>
        <taxon>Eukaryota</taxon>
        <taxon>Fungi</taxon>
        <taxon>Dikarya</taxon>
        <taxon>Basidiomycota</taxon>
        <taxon>Agaricomycotina</taxon>
        <taxon>Agaricomycetes</taxon>
        <taxon>Agaricomycetidae</taxon>
        <taxon>Agaricales</taxon>
        <taxon>Agaricineae</taxon>
        <taxon>Psathyrellaceae</taxon>
        <taxon>Ephemerocybe</taxon>
    </lineage>
</organism>
<comment type="caution">
    <text evidence="9">The sequence shown here is derived from an EMBL/GenBank/DDBJ whole genome shotgun (WGS) entry which is preliminary data.</text>
</comment>
<feature type="region of interest" description="Disordered" evidence="8">
    <location>
        <begin position="31"/>
        <end position="50"/>
    </location>
</feature>
<name>A0A8H6M1J6_9AGAR</name>
<evidence type="ECO:0000256" key="6">
    <source>
        <dbReference type="ARBA" id="ARBA00023136"/>
    </source>
</evidence>
<evidence type="ECO:0000256" key="7">
    <source>
        <dbReference type="RuleBase" id="RU365065"/>
    </source>
</evidence>
<dbReference type="Proteomes" id="UP000521943">
    <property type="component" value="Unassembled WGS sequence"/>
</dbReference>
<evidence type="ECO:0000256" key="2">
    <source>
        <dbReference type="ARBA" id="ARBA00006279"/>
    </source>
</evidence>
<feature type="region of interest" description="Disordered" evidence="8">
    <location>
        <begin position="1"/>
        <end position="22"/>
    </location>
</feature>
<proteinExistence type="inferred from homology"/>
<sequence>MTSLSSSPGGQDDSKHPEVDVTDLGAQGSTSLEAGHTLDSPVDGTASGRPPGRSTLAVQGLLSLCSLRFSSAWGERSSAFAVYLFLVIIFPQTLVPASAFGFCTTASGILFSSWAGGLVDRYKRLVVVRYATGVQKLATSSMYGLLLLLFKMESARRRGSAGLVLAMGAIVVFGCAEKVSSVCLAVSVEREWPSVISDGSSDKLTVMNTWLRRTDLICDLLSPLFVSALAAGVSYPFAAAFLTGMTVFCFALEIFLSGLVLGHFPQLETREIAHDAPDSDAQPTSDIPLAQNDGARRTLLQSFFSALEIFHSAIRIFAKDLIEFSKLPVFFTSLSIASIYLTVLSFDGTMLTYLKNTLNYSDPFLAGQRAACTFAGLLGTVLFPFVLRRIGLVRTGSWSIWFELACLLPVVVSIHLATTLSTPYANKESLFSPSNHVLPPWLAAALFGGMALSRIGLWMFDLAQLQILQESLEAHPRRNRLTSIQFTLQNIFDMAKYALTMGLAKPSQFRWAGLVSVIAVLVGGLLYVFGYARRVRGHIAPHWKWLAKLKII</sequence>
<evidence type="ECO:0000313" key="9">
    <source>
        <dbReference type="EMBL" id="KAF6750995.1"/>
    </source>
</evidence>
<keyword evidence="10" id="KW-1185">Reference proteome</keyword>
<dbReference type="OrthoDB" id="648861at2759"/>
<dbReference type="Pfam" id="PF06963">
    <property type="entry name" value="FPN1"/>
    <property type="match status" value="1"/>
</dbReference>
<evidence type="ECO:0000256" key="4">
    <source>
        <dbReference type="ARBA" id="ARBA00022692"/>
    </source>
</evidence>
<keyword evidence="4 7" id="KW-0812">Transmembrane</keyword>
<reference evidence="9 10" key="1">
    <citation type="submission" date="2020-07" db="EMBL/GenBank/DDBJ databases">
        <title>Comparative genomics of pyrophilous fungi reveals a link between fire events and developmental genes.</title>
        <authorList>
            <consortium name="DOE Joint Genome Institute"/>
            <person name="Steindorff A.S."/>
            <person name="Carver A."/>
            <person name="Calhoun S."/>
            <person name="Stillman K."/>
            <person name="Liu H."/>
            <person name="Lipzen A."/>
            <person name="Pangilinan J."/>
            <person name="Labutti K."/>
            <person name="Bruns T.D."/>
            <person name="Grigoriev I.V."/>
        </authorList>
    </citation>
    <scope>NUCLEOTIDE SEQUENCE [LARGE SCALE GENOMIC DNA]</scope>
    <source>
        <strain evidence="9 10">CBS 144469</strain>
    </source>
</reference>
<dbReference type="SUPFAM" id="SSF103473">
    <property type="entry name" value="MFS general substrate transporter"/>
    <property type="match status" value="1"/>
</dbReference>
<feature type="transmembrane region" description="Helical" evidence="7">
    <location>
        <begin position="438"/>
        <end position="460"/>
    </location>
</feature>
<feature type="transmembrane region" description="Helical" evidence="7">
    <location>
        <begin position="216"/>
        <end position="235"/>
    </location>
</feature>
<evidence type="ECO:0000256" key="3">
    <source>
        <dbReference type="ARBA" id="ARBA00022448"/>
    </source>
</evidence>
<evidence type="ECO:0000256" key="8">
    <source>
        <dbReference type="SAM" id="MobiDB-lite"/>
    </source>
</evidence>
<evidence type="ECO:0000256" key="5">
    <source>
        <dbReference type="ARBA" id="ARBA00022989"/>
    </source>
</evidence>
<feature type="transmembrane region" description="Helical" evidence="7">
    <location>
        <begin position="241"/>
        <end position="261"/>
    </location>
</feature>
<dbReference type="EMBL" id="JACGCI010000053">
    <property type="protein sequence ID" value="KAF6750995.1"/>
    <property type="molecule type" value="Genomic_DNA"/>
</dbReference>
<protein>
    <recommendedName>
        <fullName evidence="7">Solute carrier family 40 member</fullName>
    </recommendedName>
</protein>
<comment type="function">
    <text evidence="7">May be involved in iron transport and iron homeostasis.</text>
</comment>
<keyword evidence="6 7" id="KW-0472">Membrane</keyword>
<feature type="transmembrane region" description="Helical" evidence="7">
    <location>
        <begin position="80"/>
        <end position="110"/>
    </location>
</feature>
<feature type="transmembrane region" description="Helical" evidence="7">
    <location>
        <begin position="399"/>
        <end position="418"/>
    </location>
</feature>
<comment type="similarity">
    <text evidence="2 7">Belongs to the ferroportin (FP) (TC 2.A.100) family. SLC40A subfamily.</text>
</comment>